<dbReference type="Pfam" id="PF00440">
    <property type="entry name" value="TetR_N"/>
    <property type="match status" value="1"/>
</dbReference>
<dbReference type="Proteomes" id="UP000558997">
    <property type="component" value="Unassembled WGS sequence"/>
</dbReference>
<dbReference type="InterPro" id="IPR001647">
    <property type="entry name" value="HTH_TetR"/>
</dbReference>
<dbReference type="SUPFAM" id="SSF46689">
    <property type="entry name" value="Homeodomain-like"/>
    <property type="match status" value="1"/>
</dbReference>
<keyword evidence="1 2" id="KW-0238">DNA-binding</keyword>
<dbReference type="InterPro" id="IPR041490">
    <property type="entry name" value="KstR2_TetR_C"/>
</dbReference>
<dbReference type="GO" id="GO:0003700">
    <property type="term" value="F:DNA-binding transcription factor activity"/>
    <property type="evidence" value="ECO:0007669"/>
    <property type="project" value="TreeGrafter"/>
</dbReference>
<dbReference type="InterPro" id="IPR050109">
    <property type="entry name" value="HTH-type_TetR-like_transc_reg"/>
</dbReference>
<name>A0A841DM54_9ACTN</name>
<dbReference type="GO" id="GO:0000976">
    <property type="term" value="F:transcription cis-regulatory region binding"/>
    <property type="evidence" value="ECO:0007669"/>
    <property type="project" value="TreeGrafter"/>
</dbReference>
<dbReference type="AlphaFoldDB" id="A0A841DM54"/>
<dbReference type="Gene3D" id="1.10.357.10">
    <property type="entry name" value="Tetracycline Repressor, domain 2"/>
    <property type="match status" value="1"/>
</dbReference>
<dbReference type="InterPro" id="IPR009057">
    <property type="entry name" value="Homeodomain-like_sf"/>
</dbReference>
<feature type="DNA-binding region" description="H-T-H motif" evidence="2">
    <location>
        <begin position="38"/>
        <end position="57"/>
    </location>
</feature>
<sequence length="212" mass="23059">MSAVTDPLVWEHVQPAAARRLLTGAIDAFAERGYQATTTRDIAARAGMSPAALYVHYPSKERLLFEISRYGHNAALNVLRAADPTISPPDRLAGSPEQSTPSERLRSLVAAFTAWHARHHTIARVVQYELAALSPEHLAEVATIRRAISYQIEQVLSDGVADGSFAVTDLPGTTLAVLSLSIDVARWYTPHRGDPEALGTLYADLAHRMVQA</sequence>
<proteinExistence type="predicted"/>
<dbReference type="PANTHER" id="PTHR30055">
    <property type="entry name" value="HTH-TYPE TRANSCRIPTIONAL REGULATOR RUTR"/>
    <property type="match status" value="1"/>
</dbReference>
<protein>
    <submittedName>
        <fullName evidence="4">AcrR family transcriptional regulator</fullName>
    </submittedName>
</protein>
<keyword evidence="5" id="KW-1185">Reference proteome</keyword>
<evidence type="ECO:0000256" key="1">
    <source>
        <dbReference type="ARBA" id="ARBA00023125"/>
    </source>
</evidence>
<evidence type="ECO:0000313" key="4">
    <source>
        <dbReference type="EMBL" id="MBB5979743.1"/>
    </source>
</evidence>
<reference evidence="4 5" key="1">
    <citation type="submission" date="2020-08" db="EMBL/GenBank/DDBJ databases">
        <title>Sequencing the genomes of 1000 actinobacteria strains.</title>
        <authorList>
            <person name="Klenk H.-P."/>
        </authorList>
    </citation>
    <scope>NUCLEOTIDE SEQUENCE [LARGE SCALE GENOMIC DNA]</scope>
    <source>
        <strain evidence="4 5">DSM 17294</strain>
    </source>
</reference>
<dbReference type="EMBL" id="JACHNF010000001">
    <property type="protein sequence ID" value="MBB5979743.1"/>
    <property type="molecule type" value="Genomic_DNA"/>
</dbReference>
<evidence type="ECO:0000256" key="2">
    <source>
        <dbReference type="PROSITE-ProRule" id="PRU00335"/>
    </source>
</evidence>
<dbReference type="SUPFAM" id="SSF48498">
    <property type="entry name" value="Tetracyclin repressor-like, C-terminal domain"/>
    <property type="match status" value="1"/>
</dbReference>
<feature type="domain" description="HTH tetR-type" evidence="3">
    <location>
        <begin position="15"/>
        <end position="75"/>
    </location>
</feature>
<dbReference type="InterPro" id="IPR036271">
    <property type="entry name" value="Tet_transcr_reg_TetR-rel_C_sf"/>
</dbReference>
<comment type="caution">
    <text evidence="4">The sequence shown here is derived from an EMBL/GenBank/DDBJ whole genome shotgun (WGS) entry which is preliminary data.</text>
</comment>
<dbReference type="PROSITE" id="PS50977">
    <property type="entry name" value="HTH_TETR_2"/>
    <property type="match status" value="1"/>
</dbReference>
<evidence type="ECO:0000259" key="3">
    <source>
        <dbReference type="PROSITE" id="PS50977"/>
    </source>
</evidence>
<gene>
    <name evidence="4" type="ORF">HDA44_003084</name>
</gene>
<dbReference type="RefSeq" id="WP_184834940.1">
    <property type="nucleotide sequence ID" value="NZ_BAAAVN010000006.1"/>
</dbReference>
<dbReference type="PRINTS" id="PR00455">
    <property type="entry name" value="HTHTETR"/>
</dbReference>
<dbReference type="PANTHER" id="PTHR30055:SF200">
    <property type="entry name" value="HTH-TYPE TRANSCRIPTIONAL REPRESSOR BDCR"/>
    <property type="match status" value="1"/>
</dbReference>
<organism evidence="4 5">
    <name type="scientific">Kribbella solani</name>
    <dbReference type="NCBI Taxonomy" id="236067"/>
    <lineage>
        <taxon>Bacteria</taxon>
        <taxon>Bacillati</taxon>
        <taxon>Actinomycetota</taxon>
        <taxon>Actinomycetes</taxon>
        <taxon>Propionibacteriales</taxon>
        <taxon>Kribbellaceae</taxon>
        <taxon>Kribbella</taxon>
    </lineage>
</organism>
<dbReference type="Pfam" id="PF17932">
    <property type="entry name" value="TetR_C_24"/>
    <property type="match status" value="1"/>
</dbReference>
<accession>A0A841DM54</accession>
<evidence type="ECO:0000313" key="5">
    <source>
        <dbReference type="Proteomes" id="UP000558997"/>
    </source>
</evidence>